<dbReference type="Pfam" id="PF08448">
    <property type="entry name" value="PAS_4"/>
    <property type="match status" value="1"/>
</dbReference>
<accession>A0A840ADD1</accession>
<dbReference type="InterPro" id="IPR035919">
    <property type="entry name" value="EAL_sf"/>
</dbReference>
<dbReference type="SUPFAM" id="SSF55785">
    <property type="entry name" value="PYP-like sensor domain (PAS domain)"/>
    <property type="match status" value="1"/>
</dbReference>
<dbReference type="InterPro" id="IPR000014">
    <property type="entry name" value="PAS"/>
</dbReference>
<protein>
    <submittedName>
        <fullName evidence="3">EAL domain-containing protein (Putative c-di-GMP-specific phosphodiesterase class I)</fullName>
    </submittedName>
</protein>
<dbReference type="CDD" id="cd00130">
    <property type="entry name" value="PAS"/>
    <property type="match status" value="1"/>
</dbReference>
<dbReference type="Proteomes" id="UP000553193">
    <property type="component" value="Unassembled WGS sequence"/>
</dbReference>
<dbReference type="PROSITE" id="PS50112">
    <property type="entry name" value="PAS"/>
    <property type="match status" value="1"/>
</dbReference>
<evidence type="ECO:0000259" key="1">
    <source>
        <dbReference type="PROSITE" id="PS50112"/>
    </source>
</evidence>
<dbReference type="SUPFAM" id="SSF141868">
    <property type="entry name" value="EAL domain-like"/>
    <property type="match status" value="1"/>
</dbReference>
<dbReference type="CDD" id="cd01948">
    <property type="entry name" value="EAL"/>
    <property type="match status" value="1"/>
</dbReference>
<name>A0A840ADD1_9PROT</name>
<dbReference type="SMART" id="SM00091">
    <property type="entry name" value="PAS"/>
    <property type="match status" value="1"/>
</dbReference>
<sequence>MDLPRHQADRERFIAFAFAAAELLVEVGADGRVVFAAGAFRQRLGREPESLVGRLPSEILAPEDRDAFAAAMALLPTRGRLPPSAYALNDGERTPFAVAGLSMPHACGTSRFCLTFAPLPQGSAHAATKTSPSLLTRAAEQRLREGERARLALIEVAGVPEAEADALRGMLASGRGGGLSFCHDPTAPGAVPDHPIRARMQDVESLRNILTRETGGALVARLAPGRYGVLQEPDATPDLAAIARAVEAVLGDQAEVSVNLAAQIDLAPGALSPIQAARALRHGLSVFARLGAEGLKEAGFENGLEGVVSRIAARAGALRLAVAERRFRLEFQPIATLATRQIHHYEALLRPHPEVLKPGEGPQDFITLAETVGLTEELDLAVASLAIASIPALPPGRHLAFNISGLSAQSKSFRTRLLALVDRDRRAAARLMVELTESAEIENQASAALTLSQLRERGVRVCLDDFGAGAASFRYLRAFPVDYVKVDGSYVVAALTSERDRSFVQAMVDLSQAVGAAVVAEHIETEECAALMQELGVKFGQGWLFGKAGPL</sequence>
<gene>
    <name evidence="3" type="ORF">GGQ83_001797</name>
</gene>
<dbReference type="AlphaFoldDB" id="A0A840ADD1"/>
<dbReference type="InterPro" id="IPR013656">
    <property type="entry name" value="PAS_4"/>
</dbReference>
<organism evidence="3 4">
    <name type="scientific">Roseococcus suduntuyensis</name>
    <dbReference type="NCBI Taxonomy" id="455361"/>
    <lineage>
        <taxon>Bacteria</taxon>
        <taxon>Pseudomonadati</taxon>
        <taxon>Pseudomonadota</taxon>
        <taxon>Alphaproteobacteria</taxon>
        <taxon>Acetobacterales</taxon>
        <taxon>Roseomonadaceae</taxon>
        <taxon>Roseococcus</taxon>
    </lineage>
</organism>
<dbReference type="RefSeq" id="WP_184383428.1">
    <property type="nucleotide sequence ID" value="NZ_JACIDJ010000002.1"/>
</dbReference>
<reference evidence="3 4" key="1">
    <citation type="submission" date="2020-08" db="EMBL/GenBank/DDBJ databases">
        <title>Genomic Encyclopedia of Type Strains, Phase IV (KMG-IV): sequencing the most valuable type-strain genomes for metagenomic binning, comparative biology and taxonomic classification.</title>
        <authorList>
            <person name="Goeker M."/>
        </authorList>
    </citation>
    <scope>NUCLEOTIDE SEQUENCE [LARGE SCALE GENOMIC DNA]</scope>
    <source>
        <strain evidence="3 4">DSM 19979</strain>
    </source>
</reference>
<proteinExistence type="predicted"/>
<dbReference type="InterPro" id="IPR050706">
    <property type="entry name" value="Cyclic-di-GMP_PDE-like"/>
</dbReference>
<evidence type="ECO:0000313" key="4">
    <source>
        <dbReference type="Proteomes" id="UP000553193"/>
    </source>
</evidence>
<dbReference type="InterPro" id="IPR035965">
    <property type="entry name" value="PAS-like_dom_sf"/>
</dbReference>
<dbReference type="InterPro" id="IPR001633">
    <property type="entry name" value="EAL_dom"/>
</dbReference>
<evidence type="ECO:0000259" key="2">
    <source>
        <dbReference type="PROSITE" id="PS50883"/>
    </source>
</evidence>
<evidence type="ECO:0000313" key="3">
    <source>
        <dbReference type="EMBL" id="MBB3898360.1"/>
    </source>
</evidence>
<dbReference type="GO" id="GO:0071111">
    <property type="term" value="F:cyclic-guanylate-specific phosphodiesterase activity"/>
    <property type="evidence" value="ECO:0007669"/>
    <property type="project" value="InterPro"/>
</dbReference>
<dbReference type="Pfam" id="PF00563">
    <property type="entry name" value="EAL"/>
    <property type="match status" value="1"/>
</dbReference>
<dbReference type="Gene3D" id="3.30.450.20">
    <property type="entry name" value="PAS domain"/>
    <property type="match status" value="1"/>
</dbReference>
<keyword evidence="4" id="KW-1185">Reference proteome</keyword>
<dbReference type="EMBL" id="JACIDJ010000002">
    <property type="protein sequence ID" value="MBB3898360.1"/>
    <property type="molecule type" value="Genomic_DNA"/>
</dbReference>
<dbReference type="PANTHER" id="PTHR33121">
    <property type="entry name" value="CYCLIC DI-GMP PHOSPHODIESTERASE PDEF"/>
    <property type="match status" value="1"/>
</dbReference>
<feature type="domain" description="EAL" evidence="2">
    <location>
        <begin position="311"/>
        <end position="551"/>
    </location>
</feature>
<comment type="caution">
    <text evidence="3">The sequence shown here is derived from an EMBL/GenBank/DDBJ whole genome shotgun (WGS) entry which is preliminary data.</text>
</comment>
<feature type="domain" description="PAS" evidence="1">
    <location>
        <begin position="9"/>
        <end position="79"/>
    </location>
</feature>
<dbReference type="Gene3D" id="3.20.20.450">
    <property type="entry name" value="EAL domain"/>
    <property type="match status" value="1"/>
</dbReference>
<dbReference type="SMART" id="SM00052">
    <property type="entry name" value="EAL"/>
    <property type="match status" value="1"/>
</dbReference>
<dbReference type="PANTHER" id="PTHR33121:SF79">
    <property type="entry name" value="CYCLIC DI-GMP PHOSPHODIESTERASE PDED-RELATED"/>
    <property type="match status" value="1"/>
</dbReference>
<dbReference type="PROSITE" id="PS50883">
    <property type="entry name" value="EAL"/>
    <property type="match status" value="1"/>
</dbReference>